<dbReference type="Pfam" id="PF00211">
    <property type="entry name" value="Guanylate_cyc"/>
    <property type="match status" value="1"/>
</dbReference>
<dbReference type="SUPFAM" id="SSF55073">
    <property type="entry name" value="Nucleotide cyclase"/>
    <property type="match status" value="1"/>
</dbReference>
<dbReference type="STRING" id="1122125.GCA_000423185_05094"/>
<keyword evidence="4" id="KW-1185">Reference proteome</keyword>
<evidence type="ECO:0000259" key="2">
    <source>
        <dbReference type="PROSITE" id="PS50125"/>
    </source>
</evidence>
<proteinExistence type="predicted"/>
<organism evidence="3 4">
    <name type="scientific">Inquilinus limosus</name>
    <dbReference type="NCBI Taxonomy" id="171674"/>
    <lineage>
        <taxon>Bacteria</taxon>
        <taxon>Pseudomonadati</taxon>
        <taxon>Pseudomonadota</taxon>
        <taxon>Alphaproteobacteria</taxon>
        <taxon>Rhodospirillales</taxon>
        <taxon>Rhodospirillaceae</taxon>
        <taxon>Inquilinus</taxon>
    </lineage>
</organism>
<sequence length="436" mass="47875">MAAVVATSVPQCDAVRAKHRIDRDPPKGSSPAMQDGLPPDWDCRPIADRHRAGLEALGLWLVEATRRPVPLKGLFPGFCERVAQTIVPAWRIHIGLEVLHPEISGTMLVWSDETIEFGERARQGVLQSPGYLTSPTKIVDDTERAYRRRLDGDVGDMPLLEELQQQGSTDYFITPLPFLDTSRTRFLSFATRQPGGFDDDELKALDTAARLFSPYAERQVWKRIALDLLDTYVGARTSQRIVEGQIERGQVDWIEAAIWLADLRAFTRRSEVNAIGDVVELLNGWFGDMGVAIEAEGGEILKFIGDAVLAIFPVTHDVDRGTACAAALAAAEAFCAQVDATNAEHGLTGPDAVDFGIGLHLGEIAYGNIGAARRLDFTVIGPAVNRASRLEELTKTLRRRVLVSEPFRDACGRPLLDLGLHPLRDVEGTHRIFGIG</sequence>
<protein>
    <recommendedName>
        <fullName evidence="2">Guanylate cyclase domain-containing protein</fullName>
    </recommendedName>
</protein>
<dbReference type="OrthoDB" id="9762462at2"/>
<evidence type="ECO:0000313" key="4">
    <source>
        <dbReference type="Proteomes" id="UP000196655"/>
    </source>
</evidence>
<evidence type="ECO:0000256" key="1">
    <source>
        <dbReference type="SAM" id="MobiDB-lite"/>
    </source>
</evidence>
<reference evidence="4" key="1">
    <citation type="submission" date="2017-05" db="EMBL/GenBank/DDBJ databases">
        <authorList>
            <person name="Macchi M."/>
            <person name="Festa S."/>
            <person name="Coppotelli B.M."/>
            <person name="Morelli I.S."/>
        </authorList>
    </citation>
    <scope>NUCLEOTIDE SEQUENCE [LARGE SCALE GENOMIC DNA]</scope>
    <source>
        <strain evidence="4">I</strain>
    </source>
</reference>
<dbReference type="GO" id="GO:0035556">
    <property type="term" value="P:intracellular signal transduction"/>
    <property type="evidence" value="ECO:0007669"/>
    <property type="project" value="InterPro"/>
</dbReference>
<feature type="domain" description="Guanylate cyclase" evidence="2">
    <location>
        <begin position="257"/>
        <end position="391"/>
    </location>
</feature>
<dbReference type="CDD" id="cd07302">
    <property type="entry name" value="CHD"/>
    <property type="match status" value="1"/>
</dbReference>
<dbReference type="Gene3D" id="3.30.70.1230">
    <property type="entry name" value="Nucleotide cyclase"/>
    <property type="match status" value="1"/>
</dbReference>
<dbReference type="EMBL" id="NHON01000148">
    <property type="protein sequence ID" value="OWJ57438.1"/>
    <property type="molecule type" value="Genomic_DNA"/>
</dbReference>
<gene>
    <name evidence="3" type="ORF">BWR60_34185</name>
</gene>
<evidence type="ECO:0000313" key="3">
    <source>
        <dbReference type="EMBL" id="OWJ57438.1"/>
    </source>
</evidence>
<dbReference type="PROSITE" id="PS50125">
    <property type="entry name" value="GUANYLATE_CYCLASE_2"/>
    <property type="match status" value="1"/>
</dbReference>
<comment type="caution">
    <text evidence="3">The sequence shown here is derived from an EMBL/GenBank/DDBJ whole genome shotgun (WGS) entry which is preliminary data.</text>
</comment>
<dbReference type="InterPro" id="IPR029787">
    <property type="entry name" value="Nucleotide_cyclase"/>
</dbReference>
<dbReference type="InterPro" id="IPR001054">
    <property type="entry name" value="A/G_cyclase"/>
</dbReference>
<name>A0A211YWQ5_9PROT</name>
<dbReference type="SMART" id="SM00044">
    <property type="entry name" value="CYCc"/>
    <property type="match status" value="1"/>
</dbReference>
<feature type="region of interest" description="Disordered" evidence="1">
    <location>
        <begin position="18"/>
        <end position="39"/>
    </location>
</feature>
<dbReference type="GO" id="GO:0004016">
    <property type="term" value="F:adenylate cyclase activity"/>
    <property type="evidence" value="ECO:0007669"/>
    <property type="project" value="UniProtKB-ARBA"/>
</dbReference>
<dbReference type="PANTHER" id="PTHR43081:SF11">
    <property type="entry name" value="BLR2264 PROTEIN"/>
    <property type="match status" value="1"/>
</dbReference>
<dbReference type="AlphaFoldDB" id="A0A211YWQ5"/>
<accession>A0A211YWQ5</accession>
<dbReference type="Proteomes" id="UP000196655">
    <property type="component" value="Unassembled WGS sequence"/>
</dbReference>
<dbReference type="PANTHER" id="PTHR43081">
    <property type="entry name" value="ADENYLATE CYCLASE, TERMINAL-DIFFERENTIATION SPECIFIC-RELATED"/>
    <property type="match status" value="1"/>
</dbReference>
<dbReference type="GO" id="GO:0006171">
    <property type="term" value="P:cAMP biosynthetic process"/>
    <property type="evidence" value="ECO:0007669"/>
    <property type="project" value="TreeGrafter"/>
</dbReference>
<dbReference type="InterPro" id="IPR050697">
    <property type="entry name" value="Adenylyl/Guanylyl_Cyclase_3/4"/>
</dbReference>